<feature type="region of interest" description="Disordered" evidence="2">
    <location>
        <begin position="303"/>
        <end position="336"/>
    </location>
</feature>
<dbReference type="Gene3D" id="3.30.420.10">
    <property type="entry name" value="Ribonuclease H-like superfamily/Ribonuclease H"/>
    <property type="match status" value="1"/>
</dbReference>
<dbReference type="InterPro" id="IPR013103">
    <property type="entry name" value="RVT_2"/>
</dbReference>
<evidence type="ECO:0000313" key="5">
    <source>
        <dbReference type="Proteomes" id="UP001497516"/>
    </source>
</evidence>
<dbReference type="PROSITE" id="PS50994">
    <property type="entry name" value="INTEGRASE"/>
    <property type="match status" value="1"/>
</dbReference>
<dbReference type="GO" id="GO:0004190">
    <property type="term" value="F:aspartic-type endopeptidase activity"/>
    <property type="evidence" value="ECO:0007669"/>
    <property type="project" value="UniProtKB-KW"/>
</dbReference>
<keyword evidence="5" id="KW-1185">Reference proteome</keyword>
<evidence type="ECO:0000256" key="2">
    <source>
        <dbReference type="SAM" id="MobiDB-lite"/>
    </source>
</evidence>
<name>A0AAV2DL50_9ROSI</name>
<dbReference type="InterPro" id="IPR054722">
    <property type="entry name" value="PolX-like_BBD"/>
</dbReference>
<keyword evidence="1" id="KW-0645">Protease</keyword>
<proteinExistence type="predicted"/>
<dbReference type="CDD" id="cd09272">
    <property type="entry name" value="RNase_HI_RT_Ty1"/>
    <property type="match status" value="1"/>
</dbReference>
<accession>A0AAV2DL50</accession>
<dbReference type="Proteomes" id="UP001497516">
    <property type="component" value="Chromosome 3"/>
</dbReference>
<feature type="domain" description="Integrase catalytic" evidence="3">
    <location>
        <begin position="546"/>
        <end position="723"/>
    </location>
</feature>
<protein>
    <recommendedName>
        <fullName evidence="3">Integrase catalytic domain-containing protein</fullName>
    </recommendedName>
</protein>
<dbReference type="Pfam" id="PF07727">
    <property type="entry name" value="RVT_2"/>
    <property type="match status" value="1"/>
</dbReference>
<evidence type="ECO:0000313" key="4">
    <source>
        <dbReference type="EMBL" id="CAL1374616.1"/>
    </source>
</evidence>
<dbReference type="PANTHER" id="PTHR11439:SF498">
    <property type="entry name" value="DNAK FAMILY PROTEIN"/>
    <property type="match status" value="1"/>
</dbReference>
<evidence type="ECO:0000256" key="1">
    <source>
        <dbReference type="ARBA" id="ARBA00022750"/>
    </source>
</evidence>
<dbReference type="InterPro" id="IPR029472">
    <property type="entry name" value="Copia-like_N"/>
</dbReference>
<feature type="region of interest" description="Disordered" evidence="2">
    <location>
        <begin position="814"/>
        <end position="914"/>
    </location>
</feature>
<feature type="compositionally biased region" description="Basic and acidic residues" evidence="2">
    <location>
        <begin position="262"/>
        <end position="282"/>
    </location>
</feature>
<evidence type="ECO:0000259" key="3">
    <source>
        <dbReference type="PROSITE" id="PS50994"/>
    </source>
</evidence>
<dbReference type="Pfam" id="PF13976">
    <property type="entry name" value="gag_pre-integrs"/>
    <property type="match status" value="1"/>
</dbReference>
<dbReference type="Pfam" id="PF14244">
    <property type="entry name" value="Retrotran_gag_3"/>
    <property type="match status" value="1"/>
</dbReference>
<dbReference type="InterPro" id="IPR036397">
    <property type="entry name" value="RNaseH_sf"/>
</dbReference>
<dbReference type="GO" id="GO:0015074">
    <property type="term" value="P:DNA integration"/>
    <property type="evidence" value="ECO:0007669"/>
    <property type="project" value="InterPro"/>
</dbReference>
<dbReference type="InterPro" id="IPR057670">
    <property type="entry name" value="SH3_retrovirus"/>
</dbReference>
<gene>
    <name evidence="4" type="ORF">LTRI10_LOCUS16467</name>
</gene>
<dbReference type="InterPro" id="IPR012337">
    <property type="entry name" value="RNaseH-like_sf"/>
</dbReference>
<keyword evidence="1" id="KW-0378">Hydrolase</keyword>
<keyword evidence="1" id="KW-0064">Aspartyl protease</keyword>
<organism evidence="4 5">
    <name type="scientific">Linum trigynum</name>
    <dbReference type="NCBI Taxonomy" id="586398"/>
    <lineage>
        <taxon>Eukaryota</taxon>
        <taxon>Viridiplantae</taxon>
        <taxon>Streptophyta</taxon>
        <taxon>Embryophyta</taxon>
        <taxon>Tracheophyta</taxon>
        <taxon>Spermatophyta</taxon>
        <taxon>Magnoliopsida</taxon>
        <taxon>eudicotyledons</taxon>
        <taxon>Gunneridae</taxon>
        <taxon>Pentapetalae</taxon>
        <taxon>rosids</taxon>
        <taxon>fabids</taxon>
        <taxon>Malpighiales</taxon>
        <taxon>Linaceae</taxon>
        <taxon>Linum</taxon>
    </lineage>
</organism>
<dbReference type="EMBL" id="OZ034816">
    <property type="protein sequence ID" value="CAL1374616.1"/>
    <property type="molecule type" value="Genomic_DNA"/>
</dbReference>
<dbReference type="SUPFAM" id="SSF56672">
    <property type="entry name" value="DNA/RNA polymerases"/>
    <property type="match status" value="1"/>
</dbReference>
<dbReference type="InterPro" id="IPR043502">
    <property type="entry name" value="DNA/RNA_pol_sf"/>
</dbReference>
<feature type="region of interest" description="Disordered" evidence="2">
    <location>
        <begin position="262"/>
        <end position="285"/>
    </location>
</feature>
<sequence>MGKPEEESSGGTPMVDSEPCVIPISSPLYLHPSENPAQLFGSDLLNDSNYGEWVNDITETLIAKNKLVFVDGSFPRDKAGSFTHRDAWDRCDATVKGWLKTAMTREVRNSVRTASTARDIWVDLQCRFSKGTAQRAYELRRKLSTLRQDKLSVSAFYTQLRAVWDEKLSIGGVARCTCAGCSCGWARQFHEQQETEQLFEFLLGLDDAYSVVRSQILSTRPTPTLADAYRMVTAEEQHRLLTTARRPVVDTAVFQVQAAAEFREGRSPDEQERSRDDKDRPRCSNCRRLGHTRDSCYKLVGYPAGHPRAKSADTQAPRRSKAAHVEPDPTSPIPGLTAAQFGALKDFLSSTDNDNHSAPTTHMAGNTPELDMWLIDSGCNEHIVRDISWMDSMVQAGGHSQVRIPDGTGVPVVGIGNVRLSSHVQLHNVLHVPAFKCNLLSVSRLARDHNVAVTFLRDFCVLQVLPSKTLIGVGKLKDGLYYLPRCDGMRLGQAYKVTTQLDSSTLWHTRLGHPGLDKQSRLRAVVDCNFSPSNSVHCDSCLRAKQSRTPFLNSMIKTTGCFDLIHVDIWGPYRTSSLDGSRFFLTIVDDFSRSTWVYLMKHKSDVERYLMMYFHLVHTQYGKLVRRIQADNGLEFQTNSLRDYYEENGIVLQTSCTDTPQQNGVVERKHRHLLETARALMFHAGLPVRFWGDCVLTAAYLVNRLPSSIIGWKTPFEILLGRPASYSHLRSFGCLAYAKDNHHGLDKFAERGRAGVFLGYPGTQKGYRIYDLRTRKVLVSRDVQFIENVFPFHLRATGAPNTLVHQPLVADSPFIDGDMEPADQVGQRVEEEPTAESITSPLEVPSPLHFSSPPDLPASPAPGESPCTATSPAPRASPCMEHAEEHAEATSPAPELAAPTLPRRNPPRDRRPPAHLDAYEVNLPYASPVQFPISNHVTYHRFSDRHCAFLASVSDHFEPRTYAQAVKYAHWRAAMQREIDALVAQGTWTLEFLPPGKRAIDCKWVYKIKFLPDGTIERYKARLVAKGFTQLEGIDFHDTFAPVAKLVTVRVLLAVAAKQGWPLHQLDVNNAFLHGDLDEEVYMKIPQGFSRNGDHRVCRLRKSLYGLRQASRNWYTKFTEALLEFGFRVSKADPSLFLYSRHGTFVAILIYVDDVVITGSAIDVISQVKAFLHHRFSIKDLGTLKYFLGIEVARSPDGIVLSQRKYALDILADSGMMAARPSGFPMEQNHNLTRPTEERLADAHAYRRLIGRLLYLTITRPDIAYSVNLLSQFVQSPSPDHMAAAHRVLRYLKAAPGQGLFLPSAGSLELTAFSDADWAGCQFSRRSTTGYYIHLGGAPVSWRAKKQRVVARSSAEAEYRALASTTSEVLWLRFLLGELQVPQRVPTPLYCDNQAALHIAANPVFHERTKHVEMDCYFVRERVSSGEISPCKVGTRSQLADIFTKALGTDQFHSLLSKLGIRDLHASA</sequence>
<dbReference type="PANTHER" id="PTHR11439">
    <property type="entry name" value="GAG-POL-RELATED RETROTRANSPOSON"/>
    <property type="match status" value="1"/>
</dbReference>
<dbReference type="InterPro" id="IPR025724">
    <property type="entry name" value="GAG-pre-integrase_dom"/>
</dbReference>
<dbReference type="GO" id="GO:0003676">
    <property type="term" value="F:nucleic acid binding"/>
    <property type="evidence" value="ECO:0007669"/>
    <property type="project" value="InterPro"/>
</dbReference>
<dbReference type="Pfam" id="PF25597">
    <property type="entry name" value="SH3_retrovirus"/>
    <property type="match status" value="1"/>
</dbReference>
<dbReference type="SUPFAM" id="SSF53098">
    <property type="entry name" value="Ribonuclease H-like"/>
    <property type="match status" value="1"/>
</dbReference>
<dbReference type="InterPro" id="IPR001584">
    <property type="entry name" value="Integrase_cat-core"/>
</dbReference>
<reference evidence="4 5" key="1">
    <citation type="submission" date="2024-04" db="EMBL/GenBank/DDBJ databases">
        <authorList>
            <person name="Fracassetti M."/>
        </authorList>
    </citation>
    <scope>NUCLEOTIDE SEQUENCE [LARGE SCALE GENOMIC DNA]</scope>
</reference>
<dbReference type="Pfam" id="PF22936">
    <property type="entry name" value="Pol_BBD"/>
    <property type="match status" value="1"/>
</dbReference>